<dbReference type="PANTHER" id="PTHR35802:SF1">
    <property type="entry name" value="PROTEASE SYNTHASE AND SPORULATION PROTEIN PAI 2"/>
    <property type="match status" value="1"/>
</dbReference>
<feature type="compositionally biased region" description="Basic and acidic residues" evidence="1">
    <location>
        <begin position="107"/>
        <end position="116"/>
    </location>
</feature>
<feature type="compositionally biased region" description="Polar residues" evidence="1">
    <location>
        <begin position="84"/>
        <end position="93"/>
    </location>
</feature>
<dbReference type="Gene3D" id="2.30.110.10">
    <property type="entry name" value="Electron Transport, Fmn-binding Protein, Chain A"/>
    <property type="match status" value="1"/>
</dbReference>
<dbReference type="PANTHER" id="PTHR35802">
    <property type="entry name" value="PROTEASE SYNTHASE AND SPORULATION PROTEIN PAI 2"/>
    <property type="match status" value="1"/>
</dbReference>
<gene>
    <name evidence="2" type="ORF">TPL01_07280</name>
</gene>
<evidence type="ECO:0000313" key="2">
    <source>
        <dbReference type="EMBL" id="GEP29590.1"/>
    </source>
</evidence>
<dbReference type="InterPro" id="IPR012349">
    <property type="entry name" value="Split_barrel_FMN-bd"/>
</dbReference>
<evidence type="ECO:0000256" key="1">
    <source>
        <dbReference type="SAM" id="MobiDB-lite"/>
    </source>
</evidence>
<feature type="region of interest" description="Disordered" evidence="1">
    <location>
        <begin position="84"/>
        <end position="116"/>
    </location>
</feature>
<reference evidence="2 3" key="1">
    <citation type="submission" date="2019-07" db="EMBL/GenBank/DDBJ databases">
        <title>Whole genome shotgun sequence of Thiobacillus plumbophilus NBRC 107929.</title>
        <authorList>
            <person name="Hosoyama A."/>
            <person name="Uohara A."/>
            <person name="Ohji S."/>
            <person name="Ichikawa N."/>
        </authorList>
    </citation>
    <scope>NUCLEOTIDE SEQUENCE [LARGE SCALE GENOMIC DNA]</scope>
    <source>
        <strain evidence="2 3">NBRC 107929</strain>
    </source>
</reference>
<sequence>MDHLRGIPRRIEGESVLAEPVEQLTQIHESHMTSPWKPDLAGERRTTLLNMIVGFEIEITDIQGKCKLNQNRPLEDRQRVVKALSQSRNQTETAVAARMSAATDVTGRLDRQGENM</sequence>
<dbReference type="InterPro" id="IPR007396">
    <property type="entry name" value="TR_PAI2-type"/>
</dbReference>
<proteinExistence type="predicted"/>
<dbReference type="Proteomes" id="UP000321337">
    <property type="component" value="Unassembled WGS sequence"/>
</dbReference>
<evidence type="ECO:0000313" key="3">
    <source>
        <dbReference type="Proteomes" id="UP000321337"/>
    </source>
</evidence>
<dbReference type="AlphaFoldDB" id="A0A512L548"/>
<accession>A0A512L548</accession>
<organism evidence="2 3">
    <name type="scientific">Sulfuriferula plumbiphila</name>
    <dbReference type="NCBI Taxonomy" id="171865"/>
    <lineage>
        <taxon>Bacteria</taxon>
        <taxon>Pseudomonadati</taxon>
        <taxon>Pseudomonadota</taxon>
        <taxon>Betaproteobacteria</taxon>
        <taxon>Nitrosomonadales</taxon>
        <taxon>Sulfuricellaceae</taxon>
        <taxon>Sulfuriferula</taxon>
    </lineage>
</organism>
<name>A0A512L548_9PROT</name>
<comment type="caution">
    <text evidence="2">The sequence shown here is derived from an EMBL/GenBank/DDBJ whole genome shotgun (WGS) entry which is preliminary data.</text>
</comment>
<dbReference type="EMBL" id="BKAD01000007">
    <property type="protein sequence ID" value="GEP29590.1"/>
    <property type="molecule type" value="Genomic_DNA"/>
</dbReference>
<dbReference type="Pfam" id="PF04299">
    <property type="entry name" value="FMN_bind_2"/>
    <property type="match status" value="1"/>
</dbReference>
<keyword evidence="3" id="KW-1185">Reference proteome</keyword>
<dbReference type="OrthoDB" id="9794948at2"/>
<dbReference type="SUPFAM" id="SSF50475">
    <property type="entry name" value="FMN-binding split barrel"/>
    <property type="match status" value="1"/>
</dbReference>
<protein>
    <submittedName>
        <fullName evidence="2">Uncharacterized protein</fullName>
    </submittedName>
</protein>